<dbReference type="RefSeq" id="WP_069445602.1">
    <property type="nucleotide sequence ID" value="NZ_LPWE01000014.1"/>
</dbReference>
<dbReference type="Proteomes" id="UP000094172">
    <property type="component" value="Unassembled WGS sequence"/>
</dbReference>
<proteinExistence type="predicted"/>
<comment type="caution">
    <text evidence="1">The sequence shown here is derived from an EMBL/GenBank/DDBJ whole genome shotgun (WGS) entry which is preliminary data.</text>
</comment>
<organism evidence="1 2">
    <name type="scientific">Methyloceanibacter stevinii</name>
    <dbReference type="NCBI Taxonomy" id="1774970"/>
    <lineage>
        <taxon>Bacteria</taxon>
        <taxon>Pseudomonadati</taxon>
        <taxon>Pseudomonadota</taxon>
        <taxon>Alphaproteobacteria</taxon>
        <taxon>Hyphomicrobiales</taxon>
        <taxon>Hyphomicrobiaceae</taxon>
        <taxon>Methyloceanibacter</taxon>
    </lineage>
</organism>
<dbReference type="InterPro" id="IPR021874">
    <property type="entry name" value="Phage_Mu_Gp27"/>
</dbReference>
<evidence type="ECO:0008006" key="3">
    <source>
        <dbReference type="Google" id="ProtNLM"/>
    </source>
</evidence>
<accession>A0A1E3VJ43</accession>
<name>A0A1E3VJ43_9HYPH</name>
<keyword evidence="2" id="KW-1185">Reference proteome</keyword>
<evidence type="ECO:0000313" key="1">
    <source>
        <dbReference type="EMBL" id="ODR93538.1"/>
    </source>
</evidence>
<sequence length="192" mass="21027">MAKSRRGRGRLSSIELLPEAADSAIQWALNELYERKRLQIDILQEFNGRLADLGLEPVSSSAFNRYSVRKAAAWRRQNETREITAVLVENMEPGDSDNLTIMVAETIKTLVFELLEASGDKPITPKGAMELARALQAAVQAQTVSTRRRKEVEAEFSAKANKAIDVVAKEKGLSADTVETIKSKILGVGGAS</sequence>
<dbReference type="EMBL" id="LPWE01000014">
    <property type="protein sequence ID" value="ODR93538.1"/>
    <property type="molecule type" value="Genomic_DNA"/>
</dbReference>
<gene>
    <name evidence="1" type="ORF">AUC70_11790</name>
</gene>
<dbReference type="STRING" id="1774970.AUC70_11790"/>
<protein>
    <recommendedName>
        <fullName evidence="3">Terminase</fullName>
    </recommendedName>
</protein>
<evidence type="ECO:0000313" key="2">
    <source>
        <dbReference type="Proteomes" id="UP000094172"/>
    </source>
</evidence>
<reference evidence="1 2" key="1">
    <citation type="journal article" date="2016" name="Environ. Microbiol.">
        <title>New Methyloceanibacter diversity from North Sea sediments includes methanotroph containing solely the soluble methane monooxygenase.</title>
        <authorList>
            <person name="Vekeman B."/>
            <person name="Kerckhof F.M."/>
            <person name="Cremers G."/>
            <person name="de Vos P."/>
            <person name="Vandamme P."/>
            <person name="Boon N."/>
            <person name="Op den Camp H.J."/>
            <person name="Heylen K."/>
        </authorList>
    </citation>
    <scope>NUCLEOTIDE SEQUENCE [LARGE SCALE GENOMIC DNA]</scope>
    <source>
        <strain evidence="1 2">R-67176</strain>
    </source>
</reference>
<dbReference type="Pfam" id="PF11985">
    <property type="entry name" value="Phage_Mu_Gp27"/>
    <property type="match status" value="1"/>
</dbReference>
<dbReference type="AlphaFoldDB" id="A0A1E3VJ43"/>